<name>A0A8H7W5U6_9HELO</name>
<sequence length="270" mass="29872">MHFIKPVAVLLSALKVASALAITVPETNIIIDIKENDMSSNYEAQADFFAGEMSSVCRPFRGEDPTNLPCFHEADIQKRIAVNLLELRAAKASNALGPEYQELISAVDQLQAQHYSSSLLGRAEIHKKTTGIDAAGKGVLNWGGVVASFSFGTIKLGFADFVFSTHEWRKVSAISRKYLECEVLDRRQASDAKVFRTLMSLTQDLLRFPLMRCLELNSMFGVLDPQSFASSIALPRDRCPAILETTEHKVTNDVDNLKNQDLTALSVLQH</sequence>
<organism evidence="2 3">
    <name type="scientific">Cadophora malorum</name>
    <dbReference type="NCBI Taxonomy" id="108018"/>
    <lineage>
        <taxon>Eukaryota</taxon>
        <taxon>Fungi</taxon>
        <taxon>Dikarya</taxon>
        <taxon>Ascomycota</taxon>
        <taxon>Pezizomycotina</taxon>
        <taxon>Leotiomycetes</taxon>
        <taxon>Helotiales</taxon>
        <taxon>Ploettnerulaceae</taxon>
        <taxon>Cadophora</taxon>
    </lineage>
</organism>
<dbReference type="EMBL" id="JAFJYH010000121">
    <property type="protein sequence ID" value="KAG4418736.1"/>
    <property type="molecule type" value="Genomic_DNA"/>
</dbReference>
<protein>
    <submittedName>
        <fullName evidence="2">Uncharacterized protein</fullName>
    </submittedName>
</protein>
<dbReference type="AlphaFoldDB" id="A0A8H7W5U6"/>
<keyword evidence="1" id="KW-0732">Signal</keyword>
<accession>A0A8H7W5U6</accession>
<evidence type="ECO:0000256" key="1">
    <source>
        <dbReference type="SAM" id="SignalP"/>
    </source>
</evidence>
<feature type="chain" id="PRO_5034213410" evidence="1">
    <location>
        <begin position="20"/>
        <end position="270"/>
    </location>
</feature>
<feature type="signal peptide" evidence="1">
    <location>
        <begin position="1"/>
        <end position="19"/>
    </location>
</feature>
<comment type="caution">
    <text evidence="2">The sequence shown here is derived from an EMBL/GenBank/DDBJ whole genome shotgun (WGS) entry which is preliminary data.</text>
</comment>
<evidence type="ECO:0000313" key="3">
    <source>
        <dbReference type="Proteomes" id="UP000664132"/>
    </source>
</evidence>
<proteinExistence type="predicted"/>
<dbReference type="Proteomes" id="UP000664132">
    <property type="component" value="Unassembled WGS sequence"/>
</dbReference>
<keyword evidence="3" id="KW-1185">Reference proteome</keyword>
<evidence type="ECO:0000313" key="2">
    <source>
        <dbReference type="EMBL" id="KAG4418736.1"/>
    </source>
</evidence>
<reference evidence="2" key="1">
    <citation type="submission" date="2021-02" db="EMBL/GenBank/DDBJ databases">
        <title>Genome sequence Cadophora malorum strain M34.</title>
        <authorList>
            <person name="Stefanovic E."/>
            <person name="Vu D."/>
            <person name="Scully C."/>
            <person name="Dijksterhuis J."/>
            <person name="Roader J."/>
            <person name="Houbraken J."/>
        </authorList>
    </citation>
    <scope>NUCLEOTIDE SEQUENCE</scope>
    <source>
        <strain evidence="2">M34</strain>
    </source>
</reference>
<gene>
    <name evidence="2" type="ORF">IFR04_008098</name>
</gene>